<accession>A0A1H9S9Z7</accession>
<evidence type="ECO:0000256" key="3">
    <source>
        <dbReference type="ARBA" id="ARBA00022692"/>
    </source>
</evidence>
<gene>
    <name evidence="10" type="ORF">SAMN04490244_103104</name>
</gene>
<dbReference type="Proteomes" id="UP000198885">
    <property type="component" value="Unassembled WGS sequence"/>
</dbReference>
<dbReference type="AlphaFoldDB" id="A0A1H9S9Z7"/>
<dbReference type="Gene3D" id="1.20.1540.10">
    <property type="entry name" value="Rhomboid-like"/>
    <property type="match status" value="1"/>
</dbReference>
<organism evidence="10 11">
    <name type="scientific">Tranquillimonas rosea</name>
    <dbReference type="NCBI Taxonomy" id="641238"/>
    <lineage>
        <taxon>Bacteria</taxon>
        <taxon>Pseudomonadati</taxon>
        <taxon>Pseudomonadota</taxon>
        <taxon>Alphaproteobacteria</taxon>
        <taxon>Rhodobacterales</taxon>
        <taxon>Roseobacteraceae</taxon>
        <taxon>Tranquillimonas</taxon>
    </lineage>
</organism>
<evidence type="ECO:0000256" key="4">
    <source>
        <dbReference type="ARBA" id="ARBA00022801"/>
    </source>
</evidence>
<dbReference type="RefSeq" id="WP_092689902.1">
    <property type="nucleotide sequence ID" value="NZ_FOGU01000003.1"/>
</dbReference>
<dbReference type="EMBL" id="FOGU01000003">
    <property type="protein sequence ID" value="SER81866.1"/>
    <property type="molecule type" value="Genomic_DNA"/>
</dbReference>
<keyword evidence="3 8" id="KW-0812">Transmembrane</keyword>
<feature type="transmembrane region" description="Helical" evidence="8">
    <location>
        <begin position="196"/>
        <end position="218"/>
    </location>
</feature>
<dbReference type="InterPro" id="IPR022764">
    <property type="entry name" value="Peptidase_S54_rhomboid_dom"/>
</dbReference>
<comment type="subcellular location">
    <subcellularLocation>
        <location evidence="1">Membrane</location>
        <topology evidence="1">Multi-pass membrane protein</topology>
    </subcellularLocation>
</comment>
<keyword evidence="11" id="KW-1185">Reference proteome</keyword>
<keyword evidence="5" id="KW-0720">Serine protease</keyword>
<feature type="transmembrane region" description="Helical" evidence="8">
    <location>
        <begin position="12"/>
        <end position="33"/>
    </location>
</feature>
<feature type="transmembrane region" description="Helical" evidence="8">
    <location>
        <begin position="172"/>
        <end position="190"/>
    </location>
</feature>
<feature type="domain" description="Peptidase S54 rhomboid" evidence="9">
    <location>
        <begin position="75"/>
        <end position="214"/>
    </location>
</feature>
<feature type="transmembrane region" description="Helical" evidence="8">
    <location>
        <begin position="145"/>
        <end position="165"/>
    </location>
</feature>
<dbReference type="STRING" id="641238.SAMN04490244_103104"/>
<keyword evidence="4" id="KW-0378">Hydrolase</keyword>
<dbReference type="SUPFAM" id="SSF144091">
    <property type="entry name" value="Rhomboid-like"/>
    <property type="match status" value="1"/>
</dbReference>
<dbReference type="OrthoDB" id="7836448at2"/>
<evidence type="ECO:0000256" key="6">
    <source>
        <dbReference type="ARBA" id="ARBA00022989"/>
    </source>
</evidence>
<dbReference type="InterPro" id="IPR035952">
    <property type="entry name" value="Rhomboid-like_sf"/>
</dbReference>
<evidence type="ECO:0000256" key="7">
    <source>
        <dbReference type="ARBA" id="ARBA00023136"/>
    </source>
</evidence>
<dbReference type="PANTHER" id="PTHR22936:SF69">
    <property type="entry name" value="RHOMBOID-LIKE PROTEIN"/>
    <property type="match status" value="1"/>
</dbReference>
<evidence type="ECO:0000256" key="2">
    <source>
        <dbReference type="ARBA" id="ARBA00022670"/>
    </source>
</evidence>
<evidence type="ECO:0000313" key="11">
    <source>
        <dbReference type="Proteomes" id="UP000198885"/>
    </source>
</evidence>
<sequence>MSQPHTAPPFNPMPPVVVALAVVIFGIEAVLSLASRGLLGGAEAIGWRVDLINRFAFSPQIFDRMLESGTWPLDQAMRMVTYPFIHLAFTHVLFVLVFLLALGKMVGEIFHPLALLAVFFGSAAAGALAYALLMNDPNALVGGYPAVYGLIGAYTFLMWTGLGAAGENRLRAFTLIGVLLGLQLVFGLLFGASNWWVAEVAGFVTGFLLSFVVSPGGFGRVMQKLRQR</sequence>
<reference evidence="10 11" key="1">
    <citation type="submission" date="2016-10" db="EMBL/GenBank/DDBJ databases">
        <authorList>
            <person name="de Groot N.N."/>
        </authorList>
    </citation>
    <scope>NUCLEOTIDE SEQUENCE [LARGE SCALE GENOMIC DNA]</scope>
    <source>
        <strain evidence="10 11">DSM 23042</strain>
    </source>
</reference>
<proteinExistence type="predicted"/>
<evidence type="ECO:0000256" key="8">
    <source>
        <dbReference type="SAM" id="Phobius"/>
    </source>
</evidence>
<dbReference type="GO" id="GO:0004252">
    <property type="term" value="F:serine-type endopeptidase activity"/>
    <property type="evidence" value="ECO:0007669"/>
    <property type="project" value="InterPro"/>
</dbReference>
<protein>
    <submittedName>
        <fullName evidence="10">Membrane associated serine protease, rhomboid family</fullName>
    </submittedName>
</protein>
<dbReference type="GO" id="GO:0016020">
    <property type="term" value="C:membrane"/>
    <property type="evidence" value="ECO:0007669"/>
    <property type="project" value="UniProtKB-SubCell"/>
</dbReference>
<dbReference type="PANTHER" id="PTHR22936">
    <property type="entry name" value="RHOMBOID-RELATED"/>
    <property type="match status" value="1"/>
</dbReference>
<evidence type="ECO:0000256" key="1">
    <source>
        <dbReference type="ARBA" id="ARBA00004141"/>
    </source>
</evidence>
<dbReference type="InterPro" id="IPR002610">
    <property type="entry name" value="Peptidase_S54_rhomboid-like"/>
</dbReference>
<keyword evidence="2 10" id="KW-0645">Protease</keyword>
<keyword evidence="6 8" id="KW-1133">Transmembrane helix</keyword>
<feature type="transmembrane region" description="Helical" evidence="8">
    <location>
        <begin position="113"/>
        <end position="133"/>
    </location>
</feature>
<evidence type="ECO:0000313" key="10">
    <source>
        <dbReference type="EMBL" id="SER81866.1"/>
    </source>
</evidence>
<dbReference type="GO" id="GO:0006508">
    <property type="term" value="P:proteolysis"/>
    <property type="evidence" value="ECO:0007669"/>
    <property type="project" value="UniProtKB-KW"/>
</dbReference>
<keyword evidence="7 8" id="KW-0472">Membrane</keyword>
<dbReference type="Pfam" id="PF01694">
    <property type="entry name" value="Rhomboid"/>
    <property type="match status" value="1"/>
</dbReference>
<name>A0A1H9S9Z7_9RHOB</name>
<evidence type="ECO:0000256" key="5">
    <source>
        <dbReference type="ARBA" id="ARBA00022825"/>
    </source>
</evidence>
<evidence type="ECO:0000259" key="9">
    <source>
        <dbReference type="Pfam" id="PF01694"/>
    </source>
</evidence>
<feature type="transmembrane region" description="Helical" evidence="8">
    <location>
        <begin position="82"/>
        <end position="101"/>
    </location>
</feature>